<comment type="subunit">
    <text evidence="10">The complex is composed of six subunits: RnfA, RnfB, RnfC, RnfD, RnfE and RnfG.</text>
</comment>
<evidence type="ECO:0000313" key="11">
    <source>
        <dbReference type="EMBL" id="SDK81380.1"/>
    </source>
</evidence>
<feature type="transmembrane region" description="Helical" evidence="10">
    <location>
        <begin position="230"/>
        <end position="247"/>
    </location>
</feature>
<dbReference type="EMBL" id="FNGL01000001">
    <property type="protein sequence ID" value="SDK81380.1"/>
    <property type="molecule type" value="Genomic_DNA"/>
</dbReference>
<feature type="transmembrane region" description="Helical" evidence="10">
    <location>
        <begin position="175"/>
        <end position="199"/>
    </location>
</feature>
<evidence type="ECO:0000256" key="3">
    <source>
        <dbReference type="ARBA" id="ARBA00022630"/>
    </source>
</evidence>
<evidence type="ECO:0000256" key="6">
    <source>
        <dbReference type="ARBA" id="ARBA00022967"/>
    </source>
</evidence>
<dbReference type="GO" id="GO:0055085">
    <property type="term" value="P:transmembrane transport"/>
    <property type="evidence" value="ECO:0007669"/>
    <property type="project" value="InterPro"/>
</dbReference>
<sequence length="310" mass="33083">MSETTMYTVSSSPHIREKHTTQSIMRDVIIALLPATVAGVYFFKMEALLIILASVISCVLAEYIWQKATNQKVTISDLSAVVTGLLLAFNLPASAPLWLPIIGGFFSIIIVKQFFGGLGQNIVNPALAGRAFLLASWPVQMTTWTLDGATTATPLAILKGAEATGATLPSLMDAFVGHVGGCIGETSALALLLGGAYLIYKKVIDWKIPATFIGTTLIITAIAGRAGNPIYELFVGGLMIGAIFMATDYATCPITPKGRIIFGIGCGVITSIIRIFGGYPEGVSYSILIMNLFVPLIERWTTPRTFGKVK</sequence>
<dbReference type="GO" id="GO:0005886">
    <property type="term" value="C:plasma membrane"/>
    <property type="evidence" value="ECO:0007669"/>
    <property type="project" value="UniProtKB-SubCell"/>
</dbReference>
<dbReference type="InterPro" id="IPR004338">
    <property type="entry name" value="NqrB/RnfD"/>
</dbReference>
<dbReference type="STRING" id="1494.SAMN05216497_10167"/>
<feature type="transmembrane region" description="Helical" evidence="10">
    <location>
        <begin position="24"/>
        <end position="42"/>
    </location>
</feature>
<evidence type="ECO:0000256" key="7">
    <source>
        <dbReference type="ARBA" id="ARBA00022982"/>
    </source>
</evidence>
<proteinExistence type="inferred from homology"/>
<evidence type="ECO:0000313" key="12">
    <source>
        <dbReference type="EMBL" id="SQB34497.1"/>
    </source>
</evidence>
<name>A0A239ZRA9_CLOCO</name>
<evidence type="ECO:0000256" key="8">
    <source>
        <dbReference type="ARBA" id="ARBA00022989"/>
    </source>
</evidence>
<accession>A0A239ZRA9</accession>
<keyword evidence="13" id="KW-1185">Reference proteome</keyword>
<reference evidence="12 14" key="2">
    <citation type="submission" date="2018-06" db="EMBL/GenBank/DDBJ databases">
        <authorList>
            <consortium name="Pathogen Informatics"/>
            <person name="Doyle S."/>
        </authorList>
    </citation>
    <scope>NUCLEOTIDE SEQUENCE [LARGE SCALE GENOMIC DNA]</scope>
    <source>
        <strain evidence="12 14">NCTC13028</strain>
    </source>
</reference>
<comment type="similarity">
    <text evidence="10">Belongs to the NqrB/RnfD family.</text>
</comment>
<keyword evidence="5 10" id="KW-0812">Transmembrane</keyword>
<dbReference type="AlphaFoldDB" id="A0A239ZRA9"/>
<feature type="transmembrane region" description="Helical" evidence="10">
    <location>
        <begin position="48"/>
        <end position="66"/>
    </location>
</feature>
<keyword evidence="9 10" id="KW-0472">Membrane</keyword>
<evidence type="ECO:0000256" key="2">
    <source>
        <dbReference type="ARBA" id="ARBA00022553"/>
    </source>
</evidence>
<comment type="function">
    <text evidence="10">Part of a membrane-bound complex that couples electron transfer with translocation of ions across the membrane.</text>
</comment>
<dbReference type="PANTHER" id="PTHR30578">
    <property type="entry name" value="ELECTRON TRANSPORT COMPLEX PROTEIN RNFD"/>
    <property type="match status" value="1"/>
</dbReference>
<dbReference type="Proteomes" id="UP000198811">
    <property type="component" value="Unassembled WGS sequence"/>
</dbReference>
<dbReference type="HAMAP" id="MF_00462">
    <property type="entry name" value="RsxD_RnfD"/>
    <property type="match status" value="1"/>
</dbReference>
<reference evidence="11 13" key="1">
    <citation type="submission" date="2016-10" db="EMBL/GenBank/DDBJ databases">
        <authorList>
            <person name="Varghese N."/>
            <person name="Submissions S."/>
        </authorList>
    </citation>
    <scope>NUCLEOTIDE SEQUENCE [LARGE SCALE GENOMIC DNA]</scope>
    <source>
        <strain evidence="11 13">NLAE-zl-C224</strain>
    </source>
</reference>
<evidence type="ECO:0000256" key="1">
    <source>
        <dbReference type="ARBA" id="ARBA00022448"/>
    </source>
</evidence>
<evidence type="ECO:0000256" key="5">
    <source>
        <dbReference type="ARBA" id="ARBA00022692"/>
    </source>
</evidence>
<evidence type="ECO:0000313" key="14">
    <source>
        <dbReference type="Proteomes" id="UP000250223"/>
    </source>
</evidence>
<evidence type="ECO:0000256" key="4">
    <source>
        <dbReference type="ARBA" id="ARBA00022643"/>
    </source>
</evidence>
<keyword evidence="12" id="KW-0560">Oxidoreductase</keyword>
<dbReference type="NCBIfam" id="TIGR01946">
    <property type="entry name" value="rnfD"/>
    <property type="match status" value="1"/>
</dbReference>
<dbReference type="PANTHER" id="PTHR30578:SF0">
    <property type="entry name" value="ION-TRANSLOCATING OXIDOREDUCTASE COMPLEX SUBUNIT D"/>
    <property type="match status" value="1"/>
</dbReference>
<keyword evidence="8 10" id="KW-1133">Transmembrane helix</keyword>
<dbReference type="OrthoDB" id="9776359at2"/>
<dbReference type="Pfam" id="PF03116">
    <property type="entry name" value="NQR2_RnfD_RnfE"/>
    <property type="match status" value="1"/>
</dbReference>
<evidence type="ECO:0000256" key="10">
    <source>
        <dbReference type="HAMAP-Rule" id="MF_00462"/>
    </source>
</evidence>
<keyword evidence="2 10" id="KW-0597">Phosphoprotein</keyword>
<gene>
    <name evidence="10 12" type="primary">rnfD</name>
    <name evidence="12" type="ORF">NCTC13028_01409</name>
    <name evidence="11" type="ORF">SAMN05216497_10167</name>
</gene>
<keyword evidence="3 10" id="KW-0285">Flavoprotein</keyword>
<dbReference type="Proteomes" id="UP000250223">
    <property type="component" value="Unassembled WGS sequence"/>
</dbReference>
<dbReference type="GO" id="GO:0022900">
    <property type="term" value="P:electron transport chain"/>
    <property type="evidence" value="ECO:0007669"/>
    <property type="project" value="UniProtKB-UniRule"/>
</dbReference>
<comment type="subcellular location">
    <subcellularLocation>
        <location evidence="10">Cell membrane</location>
        <topology evidence="10">Multi-pass membrane protein</topology>
    </subcellularLocation>
</comment>
<protein>
    <recommendedName>
        <fullName evidence="10">Ion-translocating oxidoreductase complex subunit D</fullName>
        <ecNumber evidence="10">7.-.-.-</ecNumber>
    </recommendedName>
    <alternativeName>
        <fullName evidence="10">Rnf electron transport complex subunit D</fullName>
    </alternativeName>
</protein>
<comment type="cofactor">
    <cofactor evidence="10">
        <name>FMN</name>
        <dbReference type="ChEBI" id="CHEBI:58210"/>
    </cofactor>
</comment>
<organism evidence="12 14">
    <name type="scientific">Clostridium cochlearium</name>
    <dbReference type="NCBI Taxonomy" id="1494"/>
    <lineage>
        <taxon>Bacteria</taxon>
        <taxon>Bacillati</taxon>
        <taxon>Bacillota</taxon>
        <taxon>Clostridia</taxon>
        <taxon>Eubacteriales</taxon>
        <taxon>Clostridiaceae</taxon>
        <taxon>Clostridium</taxon>
    </lineage>
</organism>
<keyword evidence="6 10" id="KW-1278">Translocase</keyword>
<dbReference type="EMBL" id="UAWC01000011">
    <property type="protein sequence ID" value="SQB34497.1"/>
    <property type="molecule type" value="Genomic_DNA"/>
</dbReference>
<dbReference type="GO" id="GO:0016491">
    <property type="term" value="F:oxidoreductase activity"/>
    <property type="evidence" value="ECO:0007669"/>
    <property type="project" value="UniProtKB-KW"/>
</dbReference>
<dbReference type="InterPro" id="IPR011303">
    <property type="entry name" value="RnfD_bac"/>
</dbReference>
<keyword evidence="1 10" id="KW-0813">Transport</keyword>
<feature type="modified residue" description="FMN phosphoryl threonine" evidence="10">
    <location>
        <position position="153"/>
    </location>
</feature>
<evidence type="ECO:0000256" key="9">
    <source>
        <dbReference type="ARBA" id="ARBA00023136"/>
    </source>
</evidence>
<dbReference type="RefSeq" id="WP_089862944.1">
    <property type="nucleotide sequence ID" value="NZ_CP173238.1"/>
</dbReference>
<feature type="transmembrane region" description="Helical" evidence="10">
    <location>
        <begin position="206"/>
        <end position="224"/>
    </location>
</feature>
<evidence type="ECO:0000313" key="13">
    <source>
        <dbReference type="Proteomes" id="UP000198811"/>
    </source>
</evidence>
<feature type="transmembrane region" description="Helical" evidence="10">
    <location>
        <begin position="73"/>
        <end position="91"/>
    </location>
</feature>
<dbReference type="GeneID" id="70576775"/>
<dbReference type="EC" id="7.-.-.-" evidence="10"/>
<keyword evidence="10" id="KW-1003">Cell membrane</keyword>
<feature type="transmembrane region" description="Helical" evidence="10">
    <location>
        <begin position="259"/>
        <end position="277"/>
    </location>
</feature>
<keyword evidence="7 10" id="KW-0249">Electron transport</keyword>
<keyword evidence="4 10" id="KW-0288">FMN</keyword>